<reference evidence="9" key="1">
    <citation type="journal article" date="2019" name="Int. J. Syst. Evol. Microbiol.">
        <title>The Global Catalogue of Microorganisms (GCM) 10K type strain sequencing project: providing services to taxonomists for standard genome sequencing and annotation.</title>
        <authorList>
            <consortium name="The Broad Institute Genomics Platform"/>
            <consortium name="The Broad Institute Genome Sequencing Center for Infectious Disease"/>
            <person name="Wu L."/>
            <person name="Ma J."/>
        </authorList>
    </citation>
    <scope>NUCLEOTIDE SEQUENCE [LARGE SCALE GENOMIC DNA]</scope>
    <source>
        <strain evidence="9">JCM 17563</strain>
    </source>
</reference>
<dbReference type="InterPro" id="IPR051401">
    <property type="entry name" value="GtrA_CellWall_Glycosyl"/>
</dbReference>
<keyword evidence="4 6" id="KW-1133">Transmembrane helix</keyword>
<evidence type="ECO:0000256" key="5">
    <source>
        <dbReference type="ARBA" id="ARBA00023136"/>
    </source>
</evidence>
<evidence type="ECO:0000259" key="7">
    <source>
        <dbReference type="Pfam" id="PF04138"/>
    </source>
</evidence>
<dbReference type="Pfam" id="PF04138">
    <property type="entry name" value="GtrA_DPMS_TM"/>
    <property type="match status" value="1"/>
</dbReference>
<evidence type="ECO:0000313" key="9">
    <source>
        <dbReference type="Proteomes" id="UP001500235"/>
    </source>
</evidence>
<organism evidence="8 9">
    <name type="scientific">Sphingomonas swuensis</name>
    <dbReference type="NCBI Taxonomy" id="977800"/>
    <lineage>
        <taxon>Bacteria</taxon>
        <taxon>Pseudomonadati</taxon>
        <taxon>Pseudomonadota</taxon>
        <taxon>Alphaproteobacteria</taxon>
        <taxon>Sphingomonadales</taxon>
        <taxon>Sphingomonadaceae</taxon>
        <taxon>Sphingomonas</taxon>
    </lineage>
</organism>
<feature type="transmembrane region" description="Helical" evidence="6">
    <location>
        <begin position="84"/>
        <end position="106"/>
    </location>
</feature>
<dbReference type="PANTHER" id="PTHR38459:SF1">
    <property type="entry name" value="PROPHAGE BACTOPRENOL-LINKED GLUCOSE TRANSLOCASE HOMOLOG"/>
    <property type="match status" value="1"/>
</dbReference>
<name>A0ABP7SBL3_9SPHN</name>
<dbReference type="Proteomes" id="UP001500235">
    <property type="component" value="Unassembled WGS sequence"/>
</dbReference>
<keyword evidence="5 6" id="KW-0472">Membrane</keyword>
<evidence type="ECO:0000256" key="6">
    <source>
        <dbReference type="SAM" id="Phobius"/>
    </source>
</evidence>
<dbReference type="PANTHER" id="PTHR38459">
    <property type="entry name" value="PROPHAGE BACTOPRENOL-LINKED GLUCOSE TRANSLOCASE HOMOLOG"/>
    <property type="match status" value="1"/>
</dbReference>
<proteinExistence type="inferred from homology"/>
<dbReference type="RefSeq" id="WP_344705635.1">
    <property type="nucleotide sequence ID" value="NZ_BAABBQ010000001.1"/>
</dbReference>
<dbReference type="InterPro" id="IPR007267">
    <property type="entry name" value="GtrA_DPMS_TM"/>
</dbReference>
<evidence type="ECO:0000256" key="1">
    <source>
        <dbReference type="ARBA" id="ARBA00004141"/>
    </source>
</evidence>
<evidence type="ECO:0000256" key="4">
    <source>
        <dbReference type="ARBA" id="ARBA00022989"/>
    </source>
</evidence>
<comment type="subcellular location">
    <subcellularLocation>
        <location evidence="1">Membrane</location>
        <topology evidence="1">Multi-pass membrane protein</topology>
    </subcellularLocation>
</comment>
<keyword evidence="3 6" id="KW-0812">Transmembrane</keyword>
<comment type="similarity">
    <text evidence="2">Belongs to the GtrA family.</text>
</comment>
<feature type="transmembrane region" description="Helical" evidence="6">
    <location>
        <begin position="112"/>
        <end position="131"/>
    </location>
</feature>
<feature type="transmembrane region" description="Helical" evidence="6">
    <location>
        <begin position="51"/>
        <end position="72"/>
    </location>
</feature>
<feature type="domain" description="GtrA/DPMS transmembrane" evidence="7">
    <location>
        <begin position="20"/>
        <end position="136"/>
    </location>
</feature>
<keyword evidence="9" id="KW-1185">Reference proteome</keyword>
<accession>A0ABP7SBL3</accession>
<comment type="caution">
    <text evidence="8">The sequence shown here is derived from an EMBL/GenBank/DDBJ whole genome shotgun (WGS) entry which is preliminary data.</text>
</comment>
<evidence type="ECO:0000313" key="8">
    <source>
        <dbReference type="EMBL" id="GAA4009592.1"/>
    </source>
</evidence>
<evidence type="ECO:0000256" key="3">
    <source>
        <dbReference type="ARBA" id="ARBA00022692"/>
    </source>
</evidence>
<gene>
    <name evidence="8" type="ORF">GCM10022280_03090</name>
</gene>
<evidence type="ECO:0000256" key="2">
    <source>
        <dbReference type="ARBA" id="ARBA00009399"/>
    </source>
</evidence>
<sequence>MLAALVSDPDRRAVLIQAIRYAVAGVAITLAFSAAYWLVTELTGMDPNLALGIVFVIFSGISYFAHGAFSFAGHGERDRQHVRVARFFIVNIIGFVANQFWVWLLVKHFGGPTWWPILPFILVTPWLTFVLHRRWVYA</sequence>
<feature type="transmembrane region" description="Helical" evidence="6">
    <location>
        <begin position="21"/>
        <end position="39"/>
    </location>
</feature>
<dbReference type="EMBL" id="BAABBQ010000001">
    <property type="protein sequence ID" value="GAA4009592.1"/>
    <property type="molecule type" value="Genomic_DNA"/>
</dbReference>
<protein>
    <recommendedName>
        <fullName evidence="7">GtrA/DPMS transmembrane domain-containing protein</fullName>
    </recommendedName>
</protein>